<gene>
    <name evidence="2" type="ORF">AYBTSS11_LOCUS28158</name>
</gene>
<dbReference type="AlphaFoldDB" id="A0AA86VW66"/>
<dbReference type="PANTHER" id="PTHR37728:SF1">
    <property type="entry name" value="OS06G0132300 PROTEIN"/>
    <property type="match status" value="1"/>
</dbReference>
<organism evidence="2 3">
    <name type="scientific">Sphenostylis stenocarpa</name>
    <dbReference type="NCBI Taxonomy" id="92480"/>
    <lineage>
        <taxon>Eukaryota</taxon>
        <taxon>Viridiplantae</taxon>
        <taxon>Streptophyta</taxon>
        <taxon>Embryophyta</taxon>
        <taxon>Tracheophyta</taxon>
        <taxon>Spermatophyta</taxon>
        <taxon>Magnoliopsida</taxon>
        <taxon>eudicotyledons</taxon>
        <taxon>Gunneridae</taxon>
        <taxon>Pentapetalae</taxon>
        <taxon>rosids</taxon>
        <taxon>fabids</taxon>
        <taxon>Fabales</taxon>
        <taxon>Fabaceae</taxon>
        <taxon>Papilionoideae</taxon>
        <taxon>50 kb inversion clade</taxon>
        <taxon>NPAAA clade</taxon>
        <taxon>indigoferoid/millettioid clade</taxon>
        <taxon>Phaseoleae</taxon>
        <taxon>Sphenostylis</taxon>
    </lineage>
</organism>
<dbReference type="PANTHER" id="PTHR37728">
    <property type="entry name" value="BNAA04G26730D PROTEIN"/>
    <property type="match status" value="1"/>
</dbReference>
<dbReference type="EMBL" id="OY731406">
    <property type="protein sequence ID" value="CAJ1976029.1"/>
    <property type="molecule type" value="Genomic_DNA"/>
</dbReference>
<protein>
    <submittedName>
        <fullName evidence="2">Uncharacterized protein</fullName>
    </submittedName>
</protein>
<evidence type="ECO:0000256" key="1">
    <source>
        <dbReference type="SAM" id="MobiDB-lite"/>
    </source>
</evidence>
<sequence>MWSCPNHATSFDKALVPSVSATSWRRSHGVSTNASQQGGKLGHRHTLLATHHSNSTPISKPTQQEAEISGSDILWALQRASARKKKTQKNKKELRREESSVATVPERPAVDYTNVRPLSINANWAAKLDDLEKRLRELSDNNLI</sequence>
<accession>A0AA86VW66</accession>
<proteinExistence type="predicted"/>
<evidence type="ECO:0000313" key="2">
    <source>
        <dbReference type="EMBL" id="CAJ1976029.1"/>
    </source>
</evidence>
<evidence type="ECO:0000313" key="3">
    <source>
        <dbReference type="Proteomes" id="UP001189624"/>
    </source>
</evidence>
<name>A0AA86VW66_9FABA</name>
<feature type="region of interest" description="Disordered" evidence="1">
    <location>
        <begin position="84"/>
        <end position="105"/>
    </location>
</feature>
<keyword evidence="3" id="KW-1185">Reference proteome</keyword>
<feature type="compositionally biased region" description="Basic and acidic residues" evidence="1">
    <location>
        <begin position="90"/>
        <end position="99"/>
    </location>
</feature>
<dbReference type="Gramene" id="rna-AYBTSS11_LOCUS28158">
    <property type="protein sequence ID" value="CAJ1976029.1"/>
    <property type="gene ID" value="gene-AYBTSS11_LOCUS28158"/>
</dbReference>
<reference evidence="2" key="1">
    <citation type="submission" date="2023-10" db="EMBL/GenBank/DDBJ databases">
        <authorList>
            <person name="Domelevo Entfellner J.-B."/>
        </authorList>
    </citation>
    <scope>NUCLEOTIDE SEQUENCE</scope>
</reference>
<dbReference type="Proteomes" id="UP001189624">
    <property type="component" value="Chromosome 9"/>
</dbReference>